<accession>A0A2S7IPM8</accession>
<gene>
    <name evidence="1" type="ORF">C5O19_08540</name>
</gene>
<sequence>MKHFLGLVIILSILSACRKESLDSKTSRCQNAAYPYERTSEVHLVSATVRAAVMNNQPINEYWIYPSDSRQVGPLTPCNLPIEFQKDSLKVKISGYMLSFPGMEYMDLTAFPFEVTEIQLAK</sequence>
<dbReference type="AlphaFoldDB" id="A0A2S7IPM8"/>
<reference evidence="2" key="1">
    <citation type="submission" date="2018-02" db="EMBL/GenBank/DDBJ databases">
        <title>Genome sequencing of Solimonas sp. HR-BB.</title>
        <authorList>
            <person name="Lee Y."/>
            <person name="Jeon C.O."/>
        </authorList>
    </citation>
    <scope>NUCLEOTIDE SEQUENCE [LARGE SCALE GENOMIC DNA]</scope>
    <source>
        <strain evidence="2">HR-U</strain>
    </source>
</reference>
<evidence type="ECO:0000313" key="2">
    <source>
        <dbReference type="Proteomes" id="UP000239590"/>
    </source>
</evidence>
<comment type="caution">
    <text evidence="1">The sequence shown here is derived from an EMBL/GenBank/DDBJ whole genome shotgun (WGS) entry which is preliminary data.</text>
</comment>
<keyword evidence="2" id="KW-1185">Reference proteome</keyword>
<organism evidence="1 2">
    <name type="scientific">Siphonobacter curvatus</name>
    <dbReference type="NCBI Taxonomy" id="2094562"/>
    <lineage>
        <taxon>Bacteria</taxon>
        <taxon>Pseudomonadati</taxon>
        <taxon>Bacteroidota</taxon>
        <taxon>Cytophagia</taxon>
        <taxon>Cytophagales</taxon>
        <taxon>Cytophagaceae</taxon>
        <taxon>Siphonobacter</taxon>
    </lineage>
</organism>
<dbReference type="EMBL" id="PTRA01000001">
    <property type="protein sequence ID" value="PQA59665.1"/>
    <property type="molecule type" value="Genomic_DNA"/>
</dbReference>
<dbReference type="OrthoDB" id="958992at2"/>
<name>A0A2S7IPM8_9BACT</name>
<protein>
    <submittedName>
        <fullName evidence="1">Uncharacterized protein</fullName>
    </submittedName>
</protein>
<dbReference type="PROSITE" id="PS51257">
    <property type="entry name" value="PROKAR_LIPOPROTEIN"/>
    <property type="match status" value="1"/>
</dbReference>
<dbReference type="RefSeq" id="WP_104711327.1">
    <property type="nucleotide sequence ID" value="NZ_PTRA01000001.1"/>
</dbReference>
<evidence type="ECO:0000313" key="1">
    <source>
        <dbReference type="EMBL" id="PQA59665.1"/>
    </source>
</evidence>
<dbReference type="Proteomes" id="UP000239590">
    <property type="component" value="Unassembled WGS sequence"/>
</dbReference>
<proteinExistence type="predicted"/>